<comment type="function">
    <text evidence="1">Involved in the transposition of the insertion sequence.</text>
</comment>
<evidence type="ECO:0000313" key="5">
    <source>
        <dbReference type="Proteomes" id="UP000763505"/>
    </source>
</evidence>
<evidence type="ECO:0000259" key="3">
    <source>
        <dbReference type="PROSITE" id="PS50994"/>
    </source>
</evidence>
<dbReference type="Pfam" id="PF13276">
    <property type="entry name" value="HTH_21"/>
    <property type="match status" value="1"/>
</dbReference>
<dbReference type="Proteomes" id="UP000763505">
    <property type="component" value="Unassembled WGS sequence"/>
</dbReference>
<dbReference type="InterPro" id="IPR050900">
    <property type="entry name" value="Transposase_IS3/IS150/IS904"/>
</dbReference>
<dbReference type="EMBL" id="DYYI01000009">
    <property type="protein sequence ID" value="HJE18920.1"/>
    <property type="molecule type" value="Genomic_DNA"/>
</dbReference>
<dbReference type="Pfam" id="PF13333">
    <property type="entry name" value="rve_2"/>
    <property type="match status" value="1"/>
</dbReference>
<dbReference type="InterPro" id="IPR036397">
    <property type="entry name" value="RNaseH_sf"/>
</dbReference>
<dbReference type="GO" id="GO:0003676">
    <property type="term" value="F:nucleic acid binding"/>
    <property type="evidence" value="ECO:0007669"/>
    <property type="project" value="InterPro"/>
</dbReference>
<dbReference type="AlphaFoldDB" id="A0A921DVX3"/>
<dbReference type="InterPro" id="IPR048020">
    <property type="entry name" value="Transpos_IS3"/>
</dbReference>
<dbReference type="PANTHER" id="PTHR46889:SF5">
    <property type="entry name" value="INTEGRASE PROTEIN"/>
    <property type="match status" value="1"/>
</dbReference>
<reference evidence="4" key="2">
    <citation type="submission" date="2021-09" db="EMBL/GenBank/DDBJ databases">
        <authorList>
            <person name="Gilroy R."/>
        </authorList>
    </citation>
    <scope>NUCLEOTIDE SEQUENCE</scope>
    <source>
        <strain evidence="4">6019</strain>
    </source>
</reference>
<dbReference type="NCBIfam" id="NF033516">
    <property type="entry name" value="transpos_IS3"/>
    <property type="match status" value="1"/>
</dbReference>
<feature type="domain" description="Integrase catalytic" evidence="3">
    <location>
        <begin position="277"/>
        <end position="440"/>
    </location>
</feature>
<dbReference type="Gene3D" id="3.30.420.10">
    <property type="entry name" value="Ribonuclease H-like superfamily/Ribonuclease H"/>
    <property type="match status" value="1"/>
</dbReference>
<reference evidence="4" key="1">
    <citation type="journal article" date="2021" name="PeerJ">
        <title>Extensive microbial diversity within the chicken gut microbiome revealed by metagenomics and culture.</title>
        <authorList>
            <person name="Gilroy R."/>
            <person name="Ravi A."/>
            <person name="Getino M."/>
            <person name="Pursley I."/>
            <person name="Horton D.L."/>
            <person name="Alikhan N.F."/>
            <person name="Baker D."/>
            <person name="Gharbi K."/>
            <person name="Hall N."/>
            <person name="Watson M."/>
            <person name="Adriaenssens E.M."/>
            <person name="Foster-Nyarko E."/>
            <person name="Jarju S."/>
            <person name="Secka A."/>
            <person name="Antonio M."/>
            <person name="Oren A."/>
            <person name="Chaudhuri R.R."/>
            <person name="La Ragione R."/>
            <person name="Hildebrand F."/>
            <person name="Pallen M.J."/>
        </authorList>
    </citation>
    <scope>NUCLEOTIDE SEQUENCE</scope>
    <source>
        <strain evidence="4">6019</strain>
    </source>
</reference>
<evidence type="ECO:0000256" key="2">
    <source>
        <dbReference type="SAM" id="MobiDB-lite"/>
    </source>
</evidence>
<dbReference type="SUPFAM" id="SSF53098">
    <property type="entry name" value="Ribonuclease H-like"/>
    <property type="match status" value="1"/>
</dbReference>
<feature type="region of interest" description="Disordered" evidence="2">
    <location>
        <begin position="84"/>
        <end position="108"/>
    </location>
</feature>
<proteinExistence type="predicted"/>
<dbReference type="InterPro" id="IPR009057">
    <property type="entry name" value="Homeodomain-like_sf"/>
</dbReference>
<comment type="caution">
    <text evidence="4">The sequence shown here is derived from an EMBL/GenBank/DDBJ whole genome shotgun (WGS) entry which is preliminary data.</text>
</comment>
<name>A0A921DVX3_9STAP</name>
<dbReference type="GO" id="GO:0015074">
    <property type="term" value="P:DNA integration"/>
    <property type="evidence" value="ECO:0007669"/>
    <property type="project" value="InterPro"/>
</dbReference>
<dbReference type="PROSITE" id="PS50994">
    <property type="entry name" value="INTEGRASE"/>
    <property type="match status" value="1"/>
</dbReference>
<sequence length="442" mass="51457">MARHFMSFEIKELEQNPNVLRVSDRSITYHPEFKIRAVEAHEQGFSPTQIFLDHGFDLSVVGKEQPQRCLSRWRQTYAQYGQSGLERDQRGQGATGRPTNKALSSDEKLKKAEARIKYLEAENEFLKNARDERKAGETEPSQLKPCETYELIEMICRNHQLKNMITYLCMLGEVSRSGYYAWKKNEANRSVRQINDEADIVLIKKIYDAEKGKVGALQIKIILDNDYPIIMNHKKIRRLMKKYNLVARIRRANPYKLMMKATQEHKTCKNLLKREFDQGEPGKVLLTDITYLYYGKGQKAYLSCVKDGATREIVAHVVTTSLKMNILYRTLKQLSDTVDEFHPEALIHSDQGFHYTHPEFQSKVKQMGLVQSMSRPGNCWDNASMESFFGTFKDWVDHKSCASLEELKHQTNEYINKYNNERYQWGINKMTPAQYRGHLLTA</sequence>
<evidence type="ECO:0000256" key="1">
    <source>
        <dbReference type="ARBA" id="ARBA00002286"/>
    </source>
</evidence>
<dbReference type="Pfam" id="PF00665">
    <property type="entry name" value="rve"/>
    <property type="match status" value="1"/>
</dbReference>
<dbReference type="InterPro" id="IPR001584">
    <property type="entry name" value="Integrase_cat-core"/>
</dbReference>
<dbReference type="InterPro" id="IPR025948">
    <property type="entry name" value="HTH-like_dom"/>
</dbReference>
<evidence type="ECO:0000313" key="4">
    <source>
        <dbReference type="EMBL" id="HJE18920.1"/>
    </source>
</evidence>
<dbReference type="SUPFAM" id="SSF46689">
    <property type="entry name" value="Homeodomain-like"/>
    <property type="match status" value="1"/>
</dbReference>
<organism evidence="4 5">
    <name type="scientific">Aliicoccus persicus</name>
    <dbReference type="NCBI Taxonomy" id="930138"/>
    <lineage>
        <taxon>Bacteria</taxon>
        <taxon>Bacillati</taxon>
        <taxon>Bacillota</taxon>
        <taxon>Bacilli</taxon>
        <taxon>Bacillales</taxon>
        <taxon>Staphylococcaceae</taxon>
        <taxon>Aliicoccus</taxon>
    </lineage>
</organism>
<protein>
    <submittedName>
        <fullName evidence="4">IS3 family transposase</fullName>
    </submittedName>
</protein>
<dbReference type="PANTHER" id="PTHR46889">
    <property type="entry name" value="TRANSPOSASE INSF FOR INSERTION SEQUENCE IS3B-RELATED"/>
    <property type="match status" value="1"/>
</dbReference>
<gene>
    <name evidence="4" type="ORF">K8V35_01015</name>
</gene>
<dbReference type="InterPro" id="IPR012337">
    <property type="entry name" value="RNaseH-like_sf"/>
</dbReference>
<accession>A0A921DVX3</accession>